<evidence type="ECO:0000256" key="1">
    <source>
        <dbReference type="ARBA" id="ARBA00022729"/>
    </source>
</evidence>
<dbReference type="InterPro" id="IPR036280">
    <property type="entry name" value="Multihaem_cyt_sf"/>
</dbReference>
<dbReference type="PANTHER" id="PTHR35038">
    <property type="entry name" value="DISSIMILATORY SULFITE REDUCTASE SIRA"/>
    <property type="match status" value="1"/>
</dbReference>
<feature type="signal peptide" evidence="2">
    <location>
        <begin position="1"/>
        <end position="27"/>
    </location>
</feature>
<dbReference type="EMBL" id="CP001940">
    <property type="protein sequence ID" value="ADH86768.1"/>
    <property type="molecule type" value="Genomic_DNA"/>
</dbReference>
<dbReference type="AlphaFoldDB" id="D6Z5N1"/>
<evidence type="ECO:0000259" key="3">
    <source>
        <dbReference type="Pfam" id="PF13435"/>
    </source>
</evidence>
<evidence type="ECO:0000313" key="5">
    <source>
        <dbReference type="Proteomes" id="UP000001508"/>
    </source>
</evidence>
<feature type="chain" id="PRO_5003091616" description="Cytochrome c-552/4 domain-containing protein" evidence="2">
    <location>
        <begin position="28"/>
        <end position="630"/>
    </location>
</feature>
<accession>D6Z5N1</accession>
<dbReference type="PROSITE" id="PS51257">
    <property type="entry name" value="PROKAR_LIPOPROTEIN"/>
    <property type="match status" value="1"/>
</dbReference>
<evidence type="ECO:0000256" key="2">
    <source>
        <dbReference type="SAM" id="SignalP"/>
    </source>
</evidence>
<name>D6Z5N1_DESAT</name>
<dbReference type="Pfam" id="PF13435">
    <property type="entry name" value="Cytochrome_C554"/>
    <property type="match status" value="1"/>
</dbReference>
<feature type="domain" description="Cytochrome c-552/4" evidence="3">
    <location>
        <begin position="291"/>
        <end position="355"/>
    </location>
</feature>
<gene>
    <name evidence="4" type="ordered locus">DaAHT2_2097</name>
</gene>
<dbReference type="SUPFAM" id="SSF48695">
    <property type="entry name" value="Multiheme cytochromes"/>
    <property type="match status" value="1"/>
</dbReference>
<dbReference type="KEGG" id="dak:DaAHT2_2097"/>
<keyword evidence="1 2" id="KW-0732">Signal</keyword>
<dbReference type="Gene3D" id="1.10.1130.10">
    <property type="entry name" value="Flavocytochrome C3, Chain A"/>
    <property type="match status" value="1"/>
</dbReference>
<dbReference type="PANTHER" id="PTHR35038:SF8">
    <property type="entry name" value="C-TYPE POLYHEME CYTOCHROME OMCC"/>
    <property type="match status" value="1"/>
</dbReference>
<dbReference type="eggNOG" id="COG3303">
    <property type="taxonomic scope" value="Bacteria"/>
</dbReference>
<dbReference type="InParanoid" id="D6Z5N1"/>
<dbReference type="InterPro" id="IPR051829">
    <property type="entry name" value="Multiheme_Cytochr_ET"/>
</dbReference>
<organism evidence="4 5">
    <name type="scientific">Desulfurivibrio alkaliphilus (strain DSM 19089 / UNIQEM U267 / AHT2)</name>
    <dbReference type="NCBI Taxonomy" id="589865"/>
    <lineage>
        <taxon>Bacteria</taxon>
        <taxon>Pseudomonadati</taxon>
        <taxon>Thermodesulfobacteriota</taxon>
        <taxon>Desulfobulbia</taxon>
        <taxon>Desulfobulbales</taxon>
        <taxon>Desulfobulbaceae</taxon>
        <taxon>Desulfurivibrio</taxon>
    </lineage>
</organism>
<keyword evidence="5" id="KW-1185">Reference proteome</keyword>
<proteinExistence type="predicted"/>
<reference evidence="5" key="1">
    <citation type="submission" date="2010-02" db="EMBL/GenBank/DDBJ databases">
        <title>Complete sequence of Desulfurivibrio alkaliphilus AHT2.</title>
        <authorList>
            <consortium name="US DOE Joint Genome Institute"/>
            <person name="Pitluck S."/>
            <person name="Chertkov O."/>
            <person name="Detter J.C."/>
            <person name="Han C."/>
            <person name="Tapia R."/>
            <person name="Larimer F."/>
            <person name="Land M."/>
            <person name="Hauser L."/>
            <person name="Kyrpides N."/>
            <person name="Mikhailova N."/>
            <person name="Sorokin D.Y."/>
            <person name="Muyzer G."/>
            <person name="Woyke T."/>
        </authorList>
    </citation>
    <scope>NUCLEOTIDE SEQUENCE [LARGE SCALE GENOMIC DNA]</scope>
    <source>
        <strain evidence="5">DSM 19089 / UNIQEM U267 / AHT2</strain>
    </source>
</reference>
<dbReference type="Proteomes" id="UP000001508">
    <property type="component" value="Chromosome"/>
</dbReference>
<evidence type="ECO:0000313" key="4">
    <source>
        <dbReference type="EMBL" id="ADH86768.1"/>
    </source>
</evidence>
<dbReference type="HOGENOM" id="CLU_433958_0_0_7"/>
<sequence>MKKERSWLTTLALPLALALLLGLGACSGDDGKDGKDVDPAVAEGLQQQIADLEAALENAFDPEVIAELEQKIEELEAKLDGDVPVTVKSDYVGAQTCGLCHKDEHAEWKGSWHTRKSTWGPAVTQEAFESVNNSNKTYEQHQQAALDKFLPGVRENWDMLSSYMVLAGASLADVPSEIKDKAEWAGVNRVIYVTDKQYDWDEIEVIIGETRKQRYAVYYDGGPVEAARYAYSKDNGISWTVDEDMDTVSFAGDLRRAGYKFLTIELDALKASKALYDAAVAGETVAAYMANIEKSSMYGTTNSWQEQCIACHTTGFDADAWVAAKAAYVEGETPGDELRQVFISEIEISCETCHGPGRAHAESFGDPAMIVNPAALAMTDPTRKMACEQCHTRAQKNLIYEPGSAAAPYDAGTNDNRGFVLGEHDFMDVMQYTRPAWGTGNRQVSIDGKGRRDHQQDMDIRLSYYAKGGEAFYHYRQACFDCHSAHGVGKAVSDGAGGVIEYTTDADKTLFTTTGANPDPDGRVRLNKTRVNSCGMCHGDWEDKLDVFNGRTGWEDEPNYPYGFGAWGNRVGRADRKQHIFNTDSEGRSFGLRPDRYTWGQQVDGSWVAIWPWEKVLPDYVNYVQQEDKP</sequence>
<dbReference type="InterPro" id="IPR023155">
    <property type="entry name" value="Cyt_c-552/4"/>
</dbReference>
<protein>
    <recommendedName>
        <fullName evidence="3">Cytochrome c-552/4 domain-containing protein</fullName>
    </recommendedName>
</protein>